<feature type="signal peptide" evidence="1">
    <location>
        <begin position="1"/>
        <end position="18"/>
    </location>
</feature>
<reference evidence="3" key="1">
    <citation type="submission" date="2017-02" db="EMBL/GenBank/DDBJ databases">
        <authorList>
            <person name="Tafer H."/>
            <person name="Lopandic K."/>
        </authorList>
    </citation>
    <scope>NUCLEOTIDE SEQUENCE [LARGE SCALE GENOMIC DNA]</scope>
    <source>
        <strain evidence="3">CBS 366.77</strain>
    </source>
</reference>
<gene>
    <name evidence="2" type="ORF">PHISCL_09629</name>
</gene>
<evidence type="ECO:0000313" key="3">
    <source>
        <dbReference type="Proteomes" id="UP000266188"/>
    </source>
</evidence>
<organism evidence="2 3">
    <name type="scientific">Aspergillus sclerotialis</name>
    <dbReference type="NCBI Taxonomy" id="2070753"/>
    <lineage>
        <taxon>Eukaryota</taxon>
        <taxon>Fungi</taxon>
        <taxon>Dikarya</taxon>
        <taxon>Ascomycota</taxon>
        <taxon>Pezizomycotina</taxon>
        <taxon>Eurotiomycetes</taxon>
        <taxon>Eurotiomycetidae</taxon>
        <taxon>Eurotiales</taxon>
        <taxon>Aspergillaceae</taxon>
        <taxon>Aspergillus</taxon>
        <taxon>Aspergillus subgen. Polypaecilum</taxon>
    </lineage>
</organism>
<dbReference type="EMBL" id="MVGC01000640">
    <property type="protein sequence ID" value="RJE18035.1"/>
    <property type="molecule type" value="Genomic_DNA"/>
</dbReference>
<evidence type="ECO:0000256" key="1">
    <source>
        <dbReference type="SAM" id="SignalP"/>
    </source>
</evidence>
<feature type="chain" id="PRO_5017311162" evidence="1">
    <location>
        <begin position="19"/>
        <end position="102"/>
    </location>
</feature>
<name>A0A3A2ZJI8_9EURO</name>
<dbReference type="Proteomes" id="UP000266188">
    <property type="component" value="Unassembled WGS sequence"/>
</dbReference>
<comment type="caution">
    <text evidence="2">The sequence shown here is derived from an EMBL/GenBank/DDBJ whole genome shotgun (WGS) entry which is preliminary data.</text>
</comment>
<accession>A0A3A2ZJI8</accession>
<proteinExistence type="predicted"/>
<keyword evidence="3" id="KW-1185">Reference proteome</keyword>
<dbReference type="AlphaFoldDB" id="A0A3A2ZJI8"/>
<protein>
    <submittedName>
        <fullName evidence="2">Uncharacterized protein</fullName>
    </submittedName>
</protein>
<keyword evidence="1" id="KW-0732">Signal</keyword>
<evidence type="ECO:0000313" key="2">
    <source>
        <dbReference type="EMBL" id="RJE18035.1"/>
    </source>
</evidence>
<sequence>MHTEPLLLTLATISTVAAQLYYNDALRDPVDFWSDYGDYLARVLGDTVSVVTAGQDSTHTTYHLNCAGPSASMDAYGCIVGNGATVVRGQNIINMRTVLNGE</sequence>